<dbReference type="Pfam" id="PF20241">
    <property type="entry name" value="DUF6598"/>
    <property type="match status" value="1"/>
</dbReference>
<name>A0AAQ3SLT7_PASNO</name>
<feature type="region of interest" description="Disordered" evidence="1">
    <location>
        <begin position="1"/>
        <end position="32"/>
    </location>
</feature>
<sequence length="501" mass="56282">MEETSERKASGSRENLVAGAMGRHVLREGLQQAEDDEAKLEAVRRMEAKAEDDEAKLEPVRRMEAEKEVHLPLAEGLKEKIDHTQDVTLPTDIREIFGITGWDQELTLPTDIREVFGIIGEKWDAATILKLGFTKEQWDAVTTSKQGRKETVEKWRRTRMDDDDDDDDDEYDPWEYEAFRRDWNALWSRYYGSFEDTTTIPPMSFTYKPPQTDRIVYHVQTLQVFSAKVTETSGGLQWPLCVFGFIAIRDCIDHNRNIIFNRTRDNCQTLTQEDHNLVLVGPTRAVVCGNMGPVTIEVDLKVKGTTESEDKSLNFLAAQDLFGSSYISRLIKCAYTSKLSLSTIEFTLGCIVRSVEATIFMRVTRGSWPDDFCSEFAALTTDARGENTVCADNADSIDHEKIILLDSRGGMLPAVCDGNVNLSRRVVSVGIMGELKICVKAWKADSIVMVKEEVFPPLKAGLSHGELDIGFCVVEVCVAWSLILDDCVLADHRPISVGVSC</sequence>
<dbReference type="EMBL" id="CP144746">
    <property type="protein sequence ID" value="WVZ55860.1"/>
    <property type="molecule type" value="Genomic_DNA"/>
</dbReference>
<keyword evidence="4" id="KW-1185">Reference proteome</keyword>
<evidence type="ECO:0000256" key="1">
    <source>
        <dbReference type="SAM" id="MobiDB-lite"/>
    </source>
</evidence>
<reference evidence="3 4" key="1">
    <citation type="submission" date="2024-02" db="EMBL/GenBank/DDBJ databases">
        <title>High-quality chromosome-scale genome assembly of Pensacola bahiagrass (Paspalum notatum Flugge var. saurae).</title>
        <authorList>
            <person name="Vega J.M."/>
            <person name="Podio M."/>
            <person name="Orjuela J."/>
            <person name="Siena L.A."/>
            <person name="Pessino S.C."/>
            <person name="Combes M.C."/>
            <person name="Mariac C."/>
            <person name="Albertini E."/>
            <person name="Pupilli F."/>
            <person name="Ortiz J.P.A."/>
            <person name="Leblanc O."/>
        </authorList>
    </citation>
    <scope>NUCLEOTIDE SEQUENCE [LARGE SCALE GENOMIC DNA]</scope>
    <source>
        <strain evidence="3">R1</strain>
        <tissue evidence="3">Leaf</tissue>
    </source>
</reference>
<dbReference type="Proteomes" id="UP001341281">
    <property type="component" value="Chromosome 02"/>
</dbReference>
<organism evidence="3 4">
    <name type="scientific">Paspalum notatum var. saurae</name>
    <dbReference type="NCBI Taxonomy" id="547442"/>
    <lineage>
        <taxon>Eukaryota</taxon>
        <taxon>Viridiplantae</taxon>
        <taxon>Streptophyta</taxon>
        <taxon>Embryophyta</taxon>
        <taxon>Tracheophyta</taxon>
        <taxon>Spermatophyta</taxon>
        <taxon>Magnoliopsida</taxon>
        <taxon>Liliopsida</taxon>
        <taxon>Poales</taxon>
        <taxon>Poaceae</taxon>
        <taxon>PACMAD clade</taxon>
        <taxon>Panicoideae</taxon>
        <taxon>Andropogonodae</taxon>
        <taxon>Paspaleae</taxon>
        <taxon>Paspalinae</taxon>
        <taxon>Paspalum</taxon>
    </lineage>
</organism>
<evidence type="ECO:0000259" key="2">
    <source>
        <dbReference type="Pfam" id="PF20241"/>
    </source>
</evidence>
<dbReference type="AlphaFoldDB" id="A0AAQ3SLT7"/>
<accession>A0AAQ3SLT7</accession>
<gene>
    <name evidence="3" type="ORF">U9M48_006466</name>
</gene>
<feature type="compositionally biased region" description="Basic and acidic residues" evidence="1">
    <location>
        <begin position="1"/>
        <end position="11"/>
    </location>
</feature>
<evidence type="ECO:0000313" key="3">
    <source>
        <dbReference type="EMBL" id="WVZ55860.1"/>
    </source>
</evidence>
<dbReference type="PANTHER" id="PTHR33065">
    <property type="entry name" value="OS07G0486400 PROTEIN"/>
    <property type="match status" value="1"/>
</dbReference>
<evidence type="ECO:0000313" key="4">
    <source>
        <dbReference type="Proteomes" id="UP001341281"/>
    </source>
</evidence>
<dbReference type="PANTHER" id="PTHR33065:SF177">
    <property type="entry name" value="OS08G0141000 PROTEIN"/>
    <property type="match status" value="1"/>
</dbReference>
<protein>
    <recommendedName>
        <fullName evidence="2">DUF6598 domain-containing protein</fullName>
    </recommendedName>
</protein>
<feature type="domain" description="DUF6598" evidence="2">
    <location>
        <begin position="221"/>
        <end position="478"/>
    </location>
</feature>
<proteinExistence type="predicted"/>
<dbReference type="InterPro" id="IPR046533">
    <property type="entry name" value="DUF6598"/>
</dbReference>